<evidence type="ECO:0000313" key="2">
    <source>
        <dbReference type="EMBL" id="GMH87236.1"/>
    </source>
</evidence>
<dbReference type="EMBL" id="BRXY01000324">
    <property type="protein sequence ID" value="GMH87236.1"/>
    <property type="molecule type" value="Genomic_DNA"/>
</dbReference>
<sequence>MTSQTFEDFTSPLTDVNDEEDSEEDSEEEEFYDQQIQDVVCKEVECQKESDRVYACGSLECKEKVEENIKLFQSKILQSATPDSSSNNPIRREESEGSLLMDNSFVFTRRREEDKGRR</sequence>
<evidence type="ECO:0000256" key="1">
    <source>
        <dbReference type="SAM" id="MobiDB-lite"/>
    </source>
</evidence>
<feature type="compositionally biased region" description="Polar residues" evidence="1">
    <location>
        <begin position="1"/>
        <end position="14"/>
    </location>
</feature>
<reference evidence="3" key="1">
    <citation type="journal article" date="2023" name="Commun. Biol.">
        <title>Genome analysis of Parmales, the sister group of diatoms, reveals the evolutionary specialization of diatoms from phago-mixotrophs to photoautotrophs.</title>
        <authorList>
            <person name="Ban H."/>
            <person name="Sato S."/>
            <person name="Yoshikawa S."/>
            <person name="Yamada K."/>
            <person name="Nakamura Y."/>
            <person name="Ichinomiya M."/>
            <person name="Sato N."/>
            <person name="Blanc-Mathieu R."/>
            <person name="Endo H."/>
            <person name="Kuwata A."/>
            <person name="Ogata H."/>
        </authorList>
    </citation>
    <scope>NUCLEOTIDE SEQUENCE [LARGE SCALE GENOMIC DNA]</scope>
    <source>
        <strain evidence="3">NIES 3701</strain>
    </source>
</reference>
<protein>
    <submittedName>
        <fullName evidence="2">Uncharacterized protein</fullName>
    </submittedName>
</protein>
<feature type="region of interest" description="Disordered" evidence="1">
    <location>
        <begin position="1"/>
        <end position="34"/>
    </location>
</feature>
<organism evidence="2 3">
    <name type="scientific">Triparma strigata</name>
    <dbReference type="NCBI Taxonomy" id="1606541"/>
    <lineage>
        <taxon>Eukaryota</taxon>
        <taxon>Sar</taxon>
        <taxon>Stramenopiles</taxon>
        <taxon>Ochrophyta</taxon>
        <taxon>Bolidophyceae</taxon>
        <taxon>Parmales</taxon>
        <taxon>Triparmaceae</taxon>
        <taxon>Triparma</taxon>
    </lineage>
</organism>
<feature type="compositionally biased region" description="Polar residues" evidence="1">
    <location>
        <begin position="78"/>
        <end position="89"/>
    </location>
</feature>
<gene>
    <name evidence="2" type="ORF">TrST_g6251</name>
</gene>
<dbReference type="Proteomes" id="UP001165085">
    <property type="component" value="Unassembled WGS sequence"/>
</dbReference>
<name>A0A9W7BAA9_9STRA</name>
<feature type="compositionally biased region" description="Basic and acidic residues" evidence="1">
    <location>
        <begin position="109"/>
        <end position="118"/>
    </location>
</feature>
<accession>A0A9W7BAA9</accession>
<proteinExistence type="predicted"/>
<dbReference type="AlphaFoldDB" id="A0A9W7BAA9"/>
<evidence type="ECO:0000313" key="3">
    <source>
        <dbReference type="Proteomes" id="UP001165085"/>
    </source>
</evidence>
<comment type="caution">
    <text evidence="2">The sequence shown here is derived from an EMBL/GenBank/DDBJ whole genome shotgun (WGS) entry which is preliminary data.</text>
</comment>
<feature type="compositionally biased region" description="Acidic residues" evidence="1">
    <location>
        <begin position="16"/>
        <end position="32"/>
    </location>
</feature>
<keyword evidence="3" id="KW-1185">Reference proteome</keyword>
<feature type="region of interest" description="Disordered" evidence="1">
    <location>
        <begin position="78"/>
        <end position="118"/>
    </location>
</feature>